<name>A0AA39RTR6_ACESA</name>
<dbReference type="PROSITE" id="PS50088">
    <property type="entry name" value="ANK_REPEAT"/>
    <property type="match status" value="1"/>
</dbReference>
<dbReference type="SMART" id="SM00248">
    <property type="entry name" value="ANK"/>
    <property type="match status" value="6"/>
</dbReference>
<dbReference type="PROSITE" id="PS50297">
    <property type="entry name" value="ANK_REP_REGION"/>
    <property type="match status" value="1"/>
</dbReference>
<reference evidence="3" key="1">
    <citation type="journal article" date="2022" name="Plant J.">
        <title>Strategies of tolerance reflected in two North American maple genomes.</title>
        <authorList>
            <person name="McEvoy S.L."/>
            <person name="Sezen U.U."/>
            <person name="Trouern-Trend A."/>
            <person name="McMahon S.M."/>
            <person name="Schaberg P.G."/>
            <person name="Yang J."/>
            <person name="Wegrzyn J.L."/>
            <person name="Swenson N.G."/>
        </authorList>
    </citation>
    <scope>NUCLEOTIDE SEQUENCE</scope>
    <source>
        <strain evidence="3">NS2018</strain>
    </source>
</reference>
<evidence type="ECO:0000313" key="3">
    <source>
        <dbReference type="EMBL" id="KAK0577830.1"/>
    </source>
</evidence>
<organism evidence="3 4">
    <name type="scientific">Acer saccharum</name>
    <name type="common">Sugar maple</name>
    <dbReference type="NCBI Taxonomy" id="4024"/>
    <lineage>
        <taxon>Eukaryota</taxon>
        <taxon>Viridiplantae</taxon>
        <taxon>Streptophyta</taxon>
        <taxon>Embryophyta</taxon>
        <taxon>Tracheophyta</taxon>
        <taxon>Spermatophyta</taxon>
        <taxon>Magnoliopsida</taxon>
        <taxon>eudicotyledons</taxon>
        <taxon>Gunneridae</taxon>
        <taxon>Pentapetalae</taxon>
        <taxon>rosids</taxon>
        <taxon>malvids</taxon>
        <taxon>Sapindales</taxon>
        <taxon>Sapindaceae</taxon>
        <taxon>Hippocastanoideae</taxon>
        <taxon>Acereae</taxon>
        <taxon>Acer</taxon>
    </lineage>
</organism>
<dbReference type="AlphaFoldDB" id="A0AA39RTR6"/>
<comment type="caution">
    <text evidence="3">The sequence shown here is derived from an EMBL/GenBank/DDBJ whole genome shotgun (WGS) entry which is preliminary data.</text>
</comment>
<dbReference type="Pfam" id="PF12796">
    <property type="entry name" value="Ank_2"/>
    <property type="match status" value="1"/>
</dbReference>
<reference evidence="3" key="2">
    <citation type="submission" date="2023-06" db="EMBL/GenBank/DDBJ databases">
        <authorList>
            <person name="Swenson N.G."/>
            <person name="Wegrzyn J.L."/>
            <person name="Mcevoy S.L."/>
        </authorList>
    </citation>
    <scope>NUCLEOTIDE SEQUENCE</scope>
    <source>
        <strain evidence="3">NS2018</strain>
        <tissue evidence="3">Leaf</tissue>
    </source>
</reference>
<sequence length="386" mass="44997">MLYHLVSEGNWEGMIRELICSSKDKSNKDVMLLLHPISVHKDNIVHLAVHSKKKEPLKQILEFVEKNMRHSFTNSVNAYGNTVMHEAAICRNFEAVQLLLAENKELLRLENASGETPLFRAAAYGNTEIVKFLAYQGSQIVTNFQKKKQLNHNHRKRNDDKSILRIAIAGKHFGTALELLKLDPELANLEDKDGSDLYYLLDEMSSSLKSGYRMNIWEKILCFWCPEVGRIWKEKRGYKLASKLADELVNKDKSILDEEEEKEQEEEEKEEKEEERRNIPLFAAIKKGNTKIFKSILEKYPQALERVDHRKQNILHVAAMYRQKEIFNFVKGKEIQKNRLARQIDINGYTILHCVADMEYYEGGTGPAYHLLREELEWFDVRFTVP</sequence>
<dbReference type="InterPro" id="IPR002110">
    <property type="entry name" value="Ankyrin_rpt"/>
</dbReference>
<dbReference type="PANTHER" id="PTHR24121:SF29">
    <property type="match status" value="1"/>
</dbReference>
<evidence type="ECO:0000313" key="4">
    <source>
        <dbReference type="Proteomes" id="UP001168877"/>
    </source>
</evidence>
<feature type="compositionally biased region" description="Acidic residues" evidence="2">
    <location>
        <begin position="257"/>
        <end position="273"/>
    </location>
</feature>
<dbReference type="InterPro" id="IPR036770">
    <property type="entry name" value="Ankyrin_rpt-contain_sf"/>
</dbReference>
<dbReference type="EMBL" id="JAUESC010000385">
    <property type="protein sequence ID" value="KAK0577830.1"/>
    <property type="molecule type" value="Genomic_DNA"/>
</dbReference>
<protein>
    <submittedName>
        <fullName evidence="3">Uncharacterized protein</fullName>
    </submittedName>
</protein>
<dbReference type="Proteomes" id="UP001168877">
    <property type="component" value="Unassembled WGS sequence"/>
</dbReference>
<dbReference type="PANTHER" id="PTHR24121">
    <property type="entry name" value="NO MECHANORECEPTOR POTENTIAL C, ISOFORM D-RELATED"/>
    <property type="match status" value="1"/>
</dbReference>
<gene>
    <name evidence="3" type="ORF">LWI29_000873</name>
</gene>
<dbReference type="Gene3D" id="1.25.40.20">
    <property type="entry name" value="Ankyrin repeat-containing domain"/>
    <property type="match status" value="2"/>
</dbReference>
<proteinExistence type="predicted"/>
<evidence type="ECO:0000256" key="1">
    <source>
        <dbReference type="PROSITE-ProRule" id="PRU00023"/>
    </source>
</evidence>
<feature type="region of interest" description="Disordered" evidence="2">
    <location>
        <begin position="255"/>
        <end position="275"/>
    </location>
</feature>
<feature type="repeat" description="ANK" evidence="1">
    <location>
        <begin position="113"/>
        <end position="140"/>
    </location>
</feature>
<accession>A0AA39RTR6</accession>
<keyword evidence="4" id="KW-1185">Reference proteome</keyword>
<dbReference type="SUPFAM" id="SSF48403">
    <property type="entry name" value="Ankyrin repeat"/>
    <property type="match status" value="1"/>
</dbReference>
<keyword evidence="1" id="KW-0040">ANK repeat</keyword>
<evidence type="ECO:0000256" key="2">
    <source>
        <dbReference type="SAM" id="MobiDB-lite"/>
    </source>
</evidence>